<organism evidence="2 3">
    <name type="scientific">Streptomyces hebeiensis</name>
    <dbReference type="NCBI Taxonomy" id="229486"/>
    <lineage>
        <taxon>Bacteria</taxon>
        <taxon>Bacillati</taxon>
        <taxon>Actinomycetota</taxon>
        <taxon>Actinomycetes</taxon>
        <taxon>Kitasatosporales</taxon>
        <taxon>Streptomycetaceae</taxon>
        <taxon>Streptomyces</taxon>
    </lineage>
</organism>
<evidence type="ECO:0000256" key="1">
    <source>
        <dbReference type="SAM" id="MobiDB-lite"/>
    </source>
</evidence>
<gene>
    <name evidence="2" type="ORF">GCM10009654_42740</name>
</gene>
<comment type="caution">
    <text evidence="2">The sequence shown here is derived from an EMBL/GenBank/DDBJ whole genome shotgun (WGS) entry which is preliminary data.</text>
</comment>
<reference evidence="2 3" key="1">
    <citation type="journal article" date="2019" name="Int. J. Syst. Evol. Microbiol.">
        <title>The Global Catalogue of Microorganisms (GCM) 10K type strain sequencing project: providing services to taxonomists for standard genome sequencing and annotation.</title>
        <authorList>
            <consortium name="The Broad Institute Genomics Platform"/>
            <consortium name="The Broad Institute Genome Sequencing Center for Infectious Disease"/>
            <person name="Wu L."/>
            <person name="Ma J."/>
        </authorList>
    </citation>
    <scope>NUCLEOTIDE SEQUENCE [LARGE SCALE GENOMIC DNA]</scope>
    <source>
        <strain evidence="2 3">JCM 12696</strain>
    </source>
</reference>
<proteinExistence type="predicted"/>
<protein>
    <submittedName>
        <fullName evidence="2">Uncharacterized protein</fullName>
    </submittedName>
</protein>
<evidence type="ECO:0000313" key="3">
    <source>
        <dbReference type="Proteomes" id="UP001501371"/>
    </source>
</evidence>
<name>A0ABN1UY75_9ACTN</name>
<keyword evidence="3" id="KW-1185">Reference proteome</keyword>
<feature type="region of interest" description="Disordered" evidence="1">
    <location>
        <begin position="1"/>
        <end position="37"/>
    </location>
</feature>
<dbReference type="EMBL" id="BAAAKV010000039">
    <property type="protein sequence ID" value="GAA1180987.1"/>
    <property type="molecule type" value="Genomic_DNA"/>
</dbReference>
<accession>A0ABN1UY75</accession>
<dbReference type="Proteomes" id="UP001501371">
    <property type="component" value="Unassembled WGS sequence"/>
</dbReference>
<evidence type="ECO:0000313" key="2">
    <source>
        <dbReference type="EMBL" id="GAA1180987.1"/>
    </source>
</evidence>
<sequence>MVGRLVGATLFPEATEAPAPDSGGAPEPQPDTVRVSPTAAATAAYRLAAGCTEPSEKGDIRVLCFPYVDVATETGPVTRPTLKTLHLDVYVMQANKSATALM</sequence>